<evidence type="ECO:0000313" key="2">
    <source>
        <dbReference type="EMBL" id="KAF3538670.1"/>
    </source>
</evidence>
<gene>
    <name evidence="2" type="ORF">F2Q69_00020187</name>
</gene>
<organism evidence="2 3">
    <name type="scientific">Brassica cretica</name>
    <name type="common">Mustard</name>
    <dbReference type="NCBI Taxonomy" id="69181"/>
    <lineage>
        <taxon>Eukaryota</taxon>
        <taxon>Viridiplantae</taxon>
        <taxon>Streptophyta</taxon>
        <taxon>Embryophyta</taxon>
        <taxon>Tracheophyta</taxon>
        <taxon>Spermatophyta</taxon>
        <taxon>Magnoliopsida</taxon>
        <taxon>eudicotyledons</taxon>
        <taxon>Gunneridae</taxon>
        <taxon>Pentapetalae</taxon>
        <taxon>rosids</taxon>
        <taxon>malvids</taxon>
        <taxon>Brassicales</taxon>
        <taxon>Brassicaceae</taxon>
        <taxon>Brassiceae</taxon>
        <taxon>Brassica</taxon>
    </lineage>
</organism>
<dbReference type="Proteomes" id="UP000712600">
    <property type="component" value="Unassembled WGS sequence"/>
</dbReference>
<dbReference type="EMBL" id="QGKX02001290">
    <property type="protein sequence ID" value="KAF3538670.1"/>
    <property type="molecule type" value="Genomic_DNA"/>
</dbReference>
<proteinExistence type="predicted"/>
<accession>A0A8S9QBF5</accession>
<feature type="compositionally biased region" description="Basic and acidic residues" evidence="1">
    <location>
        <begin position="81"/>
        <end position="115"/>
    </location>
</feature>
<feature type="region of interest" description="Disordered" evidence="1">
    <location>
        <begin position="588"/>
        <end position="613"/>
    </location>
</feature>
<sequence>MDEPLQFERRAGYANGDVIRVSLQCEELHRYCFTCKRVSHEEGTCPNLTPTQREDNIINRLKQKEMEELAAKEAFSLSTRGLDKPASREAHMRFEPYSRTHQDAGQDRTSRDMTARRSFGVNAEPAQRSDHGDLRNRISLKRDTRAKEVWTRLDQQQEEGIVPRDRERYHPYQHSTRENLRGIRGGSESFNNRGRGDSYSSSSWRVKEISHGNKDRNKDQTRERVHPKERNRQEFSPRTNRSYRSSPDLQRTVSEYPRERRCDTPTRRHDHYRRQETRMEWRPIRSVEREEPGHKEIPKTRRDTEDEERIRNLKGKAIATEETVKDAYIDSNRSSNGVLTIREPTGINIPGDQANRETNENSPKQFPEGVLPLRAHNDEGAGMAICKTRKSGDPGSEKETIPEGDDLLTEEEINEMADKYAGIDFDMDESMIDEDDLLEEMENDVVVPETQETTKTLELQNKAAEVGKDKETPKLASGQPHEEADRSQRKKSLKQNQKAPRGRSLVPHGKRRGTRSPDAKGVVASKKLAIRGRASPKGKMVKHNRVNSSRDDQIIPTEVQADDRSRQTHRAMYRIDPHAAGKELRLEPCPDDQTDRTGAHLSRPTRQAKTDGRAGTHLGRVEIETDHSLSLLVCLIRAECPDERTDGSAGQYDQFLNFDDQNFSLLLTAKEPLGSDEPGR</sequence>
<protein>
    <recommendedName>
        <fullName evidence="4">Zinc knuckle CX2CX4HX4C domain-containing protein</fullName>
    </recommendedName>
</protein>
<evidence type="ECO:0008006" key="4">
    <source>
        <dbReference type="Google" id="ProtNLM"/>
    </source>
</evidence>
<reference evidence="2" key="1">
    <citation type="submission" date="2019-12" db="EMBL/GenBank/DDBJ databases">
        <title>Genome sequencing and annotation of Brassica cretica.</title>
        <authorList>
            <person name="Studholme D.J."/>
            <person name="Sarris P."/>
        </authorList>
    </citation>
    <scope>NUCLEOTIDE SEQUENCE</scope>
    <source>
        <strain evidence="2">PFS-109/04</strain>
        <tissue evidence="2">Leaf</tissue>
    </source>
</reference>
<feature type="region of interest" description="Disordered" evidence="1">
    <location>
        <begin position="155"/>
        <end position="314"/>
    </location>
</feature>
<dbReference type="AlphaFoldDB" id="A0A8S9QBF5"/>
<feature type="compositionally biased region" description="Polar residues" evidence="1">
    <location>
        <begin position="188"/>
        <end position="204"/>
    </location>
</feature>
<evidence type="ECO:0000313" key="3">
    <source>
        <dbReference type="Proteomes" id="UP000712600"/>
    </source>
</evidence>
<feature type="compositionally biased region" description="Polar residues" evidence="1">
    <location>
        <begin position="236"/>
        <end position="253"/>
    </location>
</feature>
<feature type="compositionally biased region" description="Acidic residues" evidence="1">
    <location>
        <begin position="433"/>
        <end position="443"/>
    </location>
</feature>
<feature type="region of interest" description="Disordered" evidence="1">
    <location>
        <begin position="433"/>
        <end position="545"/>
    </location>
</feature>
<feature type="compositionally biased region" description="Basic residues" evidence="1">
    <location>
        <begin position="528"/>
        <end position="545"/>
    </location>
</feature>
<feature type="region of interest" description="Disordered" evidence="1">
    <location>
        <begin position="341"/>
        <end position="408"/>
    </location>
</feature>
<feature type="compositionally biased region" description="Basic and acidic residues" evidence="1">
    <location>
        <begin position="127"/>
        <end position="139"/>
    </location>
</feature>
<feature type="compositionally biased region" description="Basic and acidic residues" evidence="1">
    <location>
        <begin position="588"/>
        <end position="598"/>
    </location>
</feature>
<evidence type="ECO:0000256" key="1">
    <source>
        <dbReference type="SAM" id="MobiDB-lite"/>
    </source>
</evidence>
<comment type="caution">
    <text evidence="2">The sequence shown here is derived from an EMBL/GenBank/DDBJ whole genome shotgun (WGS) entry which is preliminary data.</text>
</comment>
<feature type="compositionally biased region" description="Basic and acidic residues" evidence="1">
    <location>
        <begin position="390"/>
        <end position="401"/>
    </location>
</feature>
<feature type="compositionally biased region" description="Low complexity" evidence="1">
    <location>
        <begin position="449"/>
        <end position="460"/>
    </location>
</feature>
<feature type="compositionally biased region" description="Basic and acidic residues" evidence="1">
    <location>
        <begin position="256"/>
        <end position="311"/>
    </location>
</feature>
<feature type="compositionally biased region" description="Basic and acidic residues" evidence="1">
    <location>
        <begin position="161"/>
        <end position="181"/>
    </location>
</feature>
<feature type="compositionally biased region" description="Basic and acidic residues" evidence="1">
    <location>
        <begin position="205"/>
        <end position="235"/>
    </location>
</feature>
<name>A0A8S9QBF5_BRACR</name>
<feature type="region of interest" description="Disordered" evidence="1">
    <location>
        <begin position="80"/>
        <end position="139"/>
    </location>
</feature>